<accession>A0A9W9EJ74</accession>
<dbReference type="AlphaFoldDB" id="A0A9W9EJ74"/>
<dbReference type="EMBL" id="JAPQKI010000011">
    <property type="protein sequence ID" value="KAJ5082720.1"/>
    <property type="molecule type" value="Genomic_DNA"/>
</dbReference>
<dbReference type="RefSeq" id="XP_056469242.1">
    <property type="nucleotide sequence ID" value="XM_056624254.1"/>
</dbReference>
<evidence type="ECO:0000313" key="2">
    <source>
        <dbReference type="Proteomes" id="UP001149074"/>
    </source>
</evidence>
<dbReference type="GeneID" id="81363233"/>
<dbReference type="Proteomes" id="UP001149074">
    <property type="component" value="Unassembled WGS sequence"/>
</dbReference>
<gene>
    <name evidence="1" type="ORF">N7532_011763</name>
</gene>
<dbReference type="OrthoDB" id="4390332at2759"/>
<keyword evidence="2" id="KW-1185">Reference proteome</keyword>
<proteinExistence type="predicted"/>
<reference evidence="1" key="2">
    <citation type="journal article" date="2023" name="IMA Fungus">
        <title>Comparative genomic study of the Penicillium genus elucidates a diverse pangenome and 15 lateral gene transfer events.</title>
        <authorList>
            <person name="Petersen C."/>
            <person name="Sorensen T."/>
            <person name="Nielsen M.R."/>
            <person name="Sondergaard T.E."/>
            <person name="Sorensen J.L."/>
            <person name="Fitzpatrick D.A."/>
            <person name="Frisvad J.C."/>
            <person name="Nielsen K.L."/>
        </authorList>
    </citation>
    <scope>NUCLEOTIDE SEQUENCE</scope>
    <source>
        <strain evidence="1">IBT 30761</strain>
    </source>
</reference>
<evidence type="ECO:0000313" key="1">
    <source>
        <dbReference type="EMBL" id="KAJ5082720.1"/>
    </source>
</evidence>
<comment type="caution">
    <text evidence="1">The sequence shown here is derived from an EMBL/GenBank/DDBJ whole genome shotgun (WGS) entry which is preliminary data.</text>
</comment>
<sequence length="112" mass="12644">MRKCITDSRTQWLGVWSRLAGSDSRSAVRPCDDGTGIEEVSVIPNDGFGYPETKEQIVSYMSIKSLDPWSTNYAGLAHSNDGNTFTKLEIKFKNKDDNSDPFQMWTMQRDGN</sequence>
<protein>
    <submittedName>
        <fullName evidence="1">Uncharacterized protein</fullName>
    </submittedName>
</protein>
<name>A0A9W9EJ74_9EURO</name>
<organism evidence="1 2">
    <name type="scientific">Penicillium argentinense</name>
    <dbReference type="NCBI Taxonomy" id="1131581"/>
    <lineage>
        <taxon>Eukaryota</taxon>
        <taxon>Fungi</taxon>
        <taxon>Dikarya</taxon>
        <taxon>Ascomycota</taxon>
        <taxon>Pezizomycotina</taxon>
        <taxon>Eurotiomycetes</taxon>
        <taxon>Eurotiomycetidae</taxon>
        <taxon>Eurotiales</taxon>
        <taxon>Aspergillaceae</taxon>
        <taxon>Penicillium</taxon>
    </lineage>
</organism>
<reference evidence="1" key="1">
    <citation type="submission" date="2022-11" db="EMBL/GenBank/DDBJ databases">
        <authorList>
            <person name="Petersen C."/>
        </authorList>
    </citation>
    <scope>NUCLEOTIDE SEQUENCE</scope>
    <source>
        <strain evidence="1">IBT 30761</strain>
    </source>
</reference>